<evidence type="ECO:0000313" key="1">
    <source>
        <dbReference type="EMBL" id="CEQ02379.1"/>
    </source>
</evidence>
<dbReference type="InterPro" id="IPR006439">
    <property type="entry name" value="HAD-SF_hydro_IA"/>
</dbReference>
<evidence type="ECO:0000313" key="2">
    <source>
        <dbReference type="Proteomes" id="UP000049127"/>
    </source>
</evidence>
<dbReference type="RefSeq" id="WP_054631653.1">
    <property type="nucleotide sequence ID" value="NZ_CDLJ01000002.1"/>
</dbReference>
<sequence>MKQYKYLIFDLDDTLLDFQDNERNSLKVIFEKYNIPFEEKSINEYKAINRSFWSQIEQGTIKKEEALTKRFEEFFALYGYNVQGEVIEKEYQNCLNKGHKTIPKAMETLMDLRIRGYKIFAGTNGVGKTQNQRLKDSKLIDFFDDVFISEEMGVEKPNSKFFEIIFNKYDFMKKDETLMIGDSLASDIKGANNFGIDSMWFNSLNKECGEIKPTYEIRELSEVLEVLNKEAVAAV</sequence>
<dbReference type="PANTHER" id="PTHR47478:SF1">
    <property type="entry name" value="PYRIMIDINE 5'-NUCLEOTIDASE YJJG"/>
    <property type="match status" value="1"/>
</dbReference>
<dbReference type="OrthoDB" id="9802350at2"/>
<organism evidence="1 2">
    <name type="scientific">Paraclostridium sordellii</name>
    <name type="common">Clostridium sordellii</name>
    <dbReference type="NCBI Taxonomy" id="1505"/>
    <lineage>
        <taxon>Bacteria</taxon>
        <taxon>Bacillati</taxon>
        <taxon>Bacillota</taxon>
        <taxon>Clostridia</taxon>
        <taxon>Peptostreptococcales</taxon>
        <taxon>Peptostreptococcaceae</taxon>
        <taxon>Paraclostridium</taxon>
    </lineage>
</organism>
<dbReference type="SFLD" id="SFLDG01135">
    <property type="entry name" value="C1.5.6:_HAD__Beta-PGM__Phospha"/>
    <property type="match status" value="1"/>
</dbReference>
<dbReference type="InterPro" id="IPR052550">
    <property type="entry name" value="Pyrimidine_5'-ntase_YjjG"/>
</dbReference>
<dbReference type="InterPro" id="IPR023214">
    <property type="entry name" value="HAD_sf"/>
</dbReference>
<dbReference type="GO" id="GO:0008253">
    <property type="term" value="F:5'-nucleotidase activity"/>
    <property type="evidence" value="ECO:0007669"/>
    <property type="project" value="InterPro"/>
</dbReference>
<dbReference type="AlphaFoldDB" id="A0A0A8VMP5"/>
<dbReference type="PRINTS" id="PR00413">
    <property type="entry name" value="HADHALOGNASE"/>
</dbReference>
<gene>
    <name evidence="1" type="primary">yfnB</name>
    <name evidence="1" type="ORF">R28058_01181</name>
</gene>
<dbReference type="InterPro" id="IPR023198">
    <property type="entry name" value="PGP-like_dom2"/>
</dbReference>
<dbReference type="Gene3D" id="3.40.50.1000">
    <property type="entry name" value="HAD superfamily/HAD-like"/>
    <property type="match status" value="1"/>
</dbReference>
<dbReference type="InterPro" id="IPR041492">
    <property type="entry name" value="HAD_2"/>
</dbReference>
<dbReference type="NCBIfam" id="TIGR01549">
    <property type="entry name" value="HAD-SF-IA-v1"/>
    <property type="match status" value="1"/>
</dbReference>
<dbReference type="SFLD" id="SFLDG01129">
    <property type="entry name" value="C1.5:_HAD__Beta-PGM__Phosphata"/>
    <property type="match status" value="1"/>
</dbReference>
<accession>A0A0A8VMP5</accession>
<dbReference type="InterPro" id="IPR011951">
    <property type="entry name" value="HAD-SF_hydro_IA_YjjG/PynA"/>
</dbReference>
<dbReference type="SUPFAM" id="SSF56784">
    <property type="entry name" value="HAD-like"/>
    <property type="match status" value="1"/>
</dbReference>
<protein>
    <submittedName>
        <fullName evidence="1">HAD superfamily hydrolase</fullName>
        <ecNumber evidence="1">3.-.-.-</ecNumber>
    </submittedName>
</protein>
<dbReference type="EMBL" id="CEKZ01000003">
    <property type="protein sequence ID" value="CEQ02379.1"/>
    <property type="molecule type" value="Genomic_DNA"/>
</dbReference>
<dbReference type="PANTHER" id="PTHR47478">
    <property type="match status" value="1"/>
</dbReference>
<dbReference type="SFLD" id="SFLDS00003">
    <property type="entry name" value="Haloacid_Dehalogenase"/>
    <property type="match status" value="1"/>
</dbReference>
<keyword evidence="1" id="KW-0378">Hydrolase</keyword>
<dbReference type="EC" id="3.-.-.-" evidence="1"/>
<dbReference type="Gene3D" id="1.10.150.240">
    <property type="entry name" value="Putative phosphatase, domain 2"/>
    <property type="match status" value="1"/>
</dbReference>
<reference evidence="1 2" key="1">
    <citation type="submission" date="2015-01" db="EMBL/GenBank/DDBJ databases">
        <authorList>
            <person name="Aslett A.Martin."/>
            <person name="De Silva Nishadi"/>
        </authorList>
    </citation>
    <scope>NUCLEOTIDE SEQUENCE [LARGE SCALE GENOMIC DNA]</scope>
    <source>
        <strain evidence="1 2">R28058</strain>
    </source>
</reference>
<dbReference type="NCBIfam" id="TIGR02254">
    <property type="entry name" value="YjjG_YfnB"/>
    <property type="match status" value="1"/>
</dbReference>
<dbReference type="Proteomes" id="UP000049127">
    <property type="component" value="Unassembled WGS sequence"/>
</dbReference>
<dbReference type="InterPro" id="IPR036412">
    <property type="entry name" value="HAD-like_sf"/>
</dbReference>
<proteinExistence type="predicted"/>
<name>A0A0A8VMP5_PARSO</name>
<dbReference type="Pfam" id="PF13419">
    <property type="entry name" value="HAD_2"/>
    <property type="match status" value="1"/>
</dbReference>